<proteinExistence type="predicted"/>
<keyword evidence="3" id="KW-1185">Reference proteome</keyword>
<sequence>MVELIWRNAIYYLLLFLRRPLVALLPGLLTLVGGTYLALNFERPFYSEGLLIIDFQQISSSLVSPTVANDRLRFIDQRVLSRDNLVSLADRFNLYPDLPETVSEAAIATMVRSNITLQTNLSEGSDGLASATVLLGFKHTSASTSAAVADALIHMVIEENRRIRTSQASETTKFLQREVEDLSARLKLKEEEWSRLGLENQDAQPDRLPTMLIELQGREDELLTVQQTLAASQEEIKLLDAQLRAGLDATSPRARLKDQIAAIDAEIAEAHLLYTDEHPQLRLLKQRAAEMKRAYDTASTAAAPAVGMLPPDLALIAERLNQARPRHEASTSRRADLLTRIAQLKNSIALATEAKGKLAIIEADRQSLQRSLDEMKGRLSTALMGERLELKNIAFQVDILERPTVPKNPSGPRRLLLLAGVLLASAAIGTGTLVASDLLDQRVRGTFDLNEALEGQTLVLVPDWKPPRPGKALSR</sequence>
<dbReference type="PANTHER" id="PTHR32309">
    <property type="entry name" value="TYROSINE-PROTEIN KINASE"/>
    <property type="match status" value="1"/>
</dbReference>
<dbReference type="RefSeq" id="WP_142589527.1">
    <property type="nucleotide sequence ID" value="NZ_CABFWE030000011.1"/>
</dbReference>
<dbReference type="Proteomes" id="UP000601041">
    <property type="component" value="Unassembled WGS sequence"/>
</dbReference>
<feature type="transmembrane region" description="Helical" evidence="1">
    <location>
        <begin position="21"/>
        <end position="39"/>
    </location>
</feature>
<protein>
    <submittedName>
        <fullName evidence="2">Lipopolysaccharide biosynthesis protein</fullName>
    </submittedName>
</protein>
<accession>A0ABM8PWW4</accession>
<dbReference type="PANTHER" id="PTHR32309:SF31">
    <property type="entry name" value="CAPSULAR EXOPOLYSACCHARIDE FAMILY"/>
    <property type="match status" value="1"/>
</dbReference>
<keyword evidence="1" id="KW-0812">Transmembrane</keyword>
<gene>
    <name evidence="2" type="ORF">RHAB21_04441</name>
</gene>
<evidence type="ECO:0000313" key="2">
    <source>
        <dbReference type="EMBL" id="CAD7052394.1"/>
    </source>
</evidence>
<reference evidence="2 3" key="1">
    <citation type="submission" date="2020-11" db="EMBL/GenBank/DDBJ databases">
        <authorList>
            <person name="Lassalle F."/>
        </authorList>
    </citation>
    <scope>NUCLEOTIDE SEQUENCE [LARGE SCALE GENOMIC DNA]</scope>
    <source>
        <strain evidence="2 3">AB21</strain>
    </source>
</reference>
<dbReference type="InterPro" id="IPR050445">
    <property type="entry name" value="Bact_polysacc_biosynth/exp"/>
</dbReference>
<organism evidence="2 3">
    <name type="scientific">Pseudorhizobium halotolerans</name>
    <dbReference type="NCBI Taxonomy" id="1233081"/>
    <lineage>
        <taxon>Bacteria</taxon>
        <taxon>Pseudomonadati</taxon>
        <taxon>Pseudomonadota</taxon>
        <taxon>Alphaproteobacteria</taxon>
        <taxon>Hyphomicrobiales</taxon>
        <taxon>Rhizobiaceae</taxon>
        <taxon>Rhizobium/Agrobacterium group</taxon>
        <taxon>Pseudorhizobium</taxon>
    </lineage>
</organism>
<evidence type="ECO:0000256" key="1">
    <source>
        <dbReference type="SAM" id="Phobius"/>
    </source>
</evidence>
<comment type="caution">
    <text evidence="2">The sequence shown here is derived from an EMBL/GenBank/DDBJ whole genome shotgun (WGS) entry which is preliminary data.</text>
</comment>
<keyword evidence="1" id="KW-0472">Membrane</keyword>
<evidence type="ECO:0000313" key="3">
    <source>
        <dbReference type="Proteomes" id="UP000601041"/>
    </source>
</evidence>
<name>A0ABM8PWW4_9HYPH</name>
<dbReference type="EMBL" id="CABFWE030000011">
    <property type="protein sequence ID" value="CAD7052394.1"/>
    <property type="molecule type" value="Genomic_DNA"/>
</dbReference>
<keyword evidence="1" id="KW-1133">Transmembrane helix</keyword>